<dbReference type="CDD" id="cd02440">
    <property type="entry name" value="AdoMet_MTases"/>
    <property type="match status" value="1"/>
</dbReference>
<evidence type="ECO:0008006" key="6">
    <source>
        <dbReference type="Google" id="ProtNLM"/>
    </source>
</evidence>
<dbReference type="InterPro" id="IPR029063">
    <property type="entry name" value="SAM-dependent_MTases_sf"/>
</dbReference>
<evidence type="ECO:0000313" key="5">
    <source>
        <dbReference type="Proteomes" id="UP000092666"/>
    </source>
</evidence>
<feature type="domain" description="Methyltransferase small" evidence="2">
    <location>
        <begin position="202"/>
        <end position="262"/>
    </location>
</feature>
<protein>
    <recommendedName>
        <fullName evidence="6">S-adenosylmethionine-dependent methyltransferase</fullName>
    </recommendedName>
</protein>
<dbReference type="GO" id="GO:0008757">
    <property type="term" value="F:S-adenosylmethionine-dependent methyltransferase activity"/>
    <property type="evidence" value="ECO:0007669"/>
    <property type="project" value="UniProtKB-ARBA"/>
</dbReference>
<feature type="domain" description="Release factor glutamine methyltransferase N-terminal" evidence="3">
    <location>
        <begin position="125"/>
        <end position="152"/>
    </location>
</feature>
<dbReference type="Gene3D" id="1.10.8.10">
    <property type="entry name" value="DNA helicase RuvA subunit, C-terminal domain"/>
    <property type="match status" value="1"/>
</dbReference>
<sequence length="487" mass="52887">MRPAVKALRASFSAGPSRSRCRVQAKTTFAVRGITQSQSLRRWTSSSTSTSRASSFPDHLYRDNASLPTTEYEDATPLSLSDAELLKLLSQNPELSSSPEDIENELRWIRDEVRQRGSELLKKGQLPPVEDELIQSWVERRSRGEPLQYILGSTDFGPLTIKCVRPVLVPRPETAHCTSLLSQSILSFIPPLTSASRPKAPMDVLDLCTGSGCIALLLARLNPLLRVRGVDNSPAAVALGMANAKALDLDDRVTVRYGNLFADPPGGLLPDSGWTRSAPAPLSSAASSRTSSASAPAPGSTTSTSSINARRHEGSSPRSRFLASEYVSEQQADMFKIKSQQGLSSNRRKVGLVVANPPYIPYDEWKDLPASVREYESPSALLGDVDGGGKTLTGTAAAMQGGKGLKYYERIAEILPDLLLDQETLEKDGWGNPSDRGQIPRLALEVGKGQAQDVVDIVRSRSGGMIGRTEIWKDQFGVERFVVGWLK</sequence>
<dbReference type="InterPro" id="IPR040758">
    <property type="entry name" value="PrmC_N"/>
</dbReference>
<dbReference type="Proteomes" id="UP000092666">
    <property type="component" value="Unassembled WGS sequence"/>
</dbReference>
<dbReference type="OrthoDB" id="269872at2759"/>
<name>A0A1B9GLB7_9TREE</name>
<dbReference type="PANTHER" id="PTHR18895">
    <property type="entry name" value="HEMK METHYLTRANSFERASE"/>
    <property type="match status" value="1"/>
</dbReference>
<reference evidence="4 5" key="1">
    <citation type="submission" date="2013-07" db="EMBL/GenBank/DDBJ databases">
        <title>The Genome Sequence of Cryptococcus heveanensis BCC8398.</title>
        <authorList>
            <consortium name="The Broad Institute Genome Sequencing Platform"/>
            <person name="Cuomo C."/>
            <person name="Litvintseva A."/>
            <person name="Chen Y."/>
            <person name="Heitman J."/>
            <person name="Sun S."/>
            <person name="Springer D."/>
            <person name="Dromer F."/>
            <person name="Young S.K."/>
            <person name="Zeng Q."/>
            <person name="Gargeya S."/>
            <person name="Fitzgerald M."/>
            <person name="Abouelleil A."/>
            <person name="Alvarado L."/>
            <person name="Berlin A.M."/>
            <person name="Chapman S.B."/>
            <person name="Dewar J."/>
            <person name="Goldberg J."/>
            <person name="Griggs A."/>
            <person name="Gujja S."/>
            <person name="Hansen M."/>
            <person name="Howarth C."/>
            <person name="Imamovic A."/>
            <person name="Larimer J."/>
            <person name="McCowan C."/>
            <person name="Murphy C."/>
            <person name="Pearson M."/>
            <person name="Priest M."/>
            <person name="Roberts A."/>
            <person name="Saif S."/>
            <person name="Shea T."/>
            <person name="Sykes S."/>
            <person name="Wortman J."/>
            <person name="Nusbaum C."/>
            <person name="Birren B."/>
        </authorList>
    </citation>
    <scope>NUCLEOTIDE SEQUENCE [LARGE SCALE GENOMIC DNA]</scope>
    <source>
        <strain evidence="4 5">BCC8398</strain>
    </source>
</reference>
<feature type="compositionally biased region" description="Low complexity" evidence="1">
    <location>
        <begin position="277"/>
        <end position="306"/>
    </location>
</feature>
<dbReference type="PROSITE" id="PS00092">
    <property type="entry name" value="N6_MTASE"/>
    <property type="match status" value="1"/>
</dbReference>
<dbReference type="Pfam" id="PF17827">
    <property type="entry name" value="PrmC_N"/>
    <property type="match status" value="1"/>
</dbReference>
<evidence type="ECO:0000256" key="1">
    <source>
        <dbReference type="SAM" id="MobiDB-lite"/>
    </source>
</evidence>
<evidence type="ECO:0000313" key="4">
    <source>
        <dbReference type="EMBL" id="OCF31685.1"/>
    </source>
</evidence>
<accession>A0A1B9GLB7</accession>
<organism evidence="4 5">
    <name type="scientific">Kwoniella heveanensis BCC8398</name>
    <dbReference type="NCBI Taxonomy" id="1296120"/>
    <lineage>
        <taxon>Eukaryota</taxon>
        <taxon>Fungi</taxon>
        <taxon>Dikarya</taxon>
        <taxon>Basidiomycota</taxon>
        <taxon>Agaricomycotina</taxon>
        <taxon>Tremellomycetes</taxon>
        <taxon>Tremellales</taxon>
        <taxon>Cryptococcaceae</taxon>
        <taxon>Kwoniella</taxon>
    </lineage>
</organism>
<dbReference type="GO" id="GO:0005739">
    <property type="term" value="C:mitochondrion"/>
    <property type="evidence" value="ECO:0007669"/>
    <property type="project" value="TreeGrafter"/>
</dbReference>
<feature type="region of interest" description="Disordered" evidence="1">
    <location>
        <begin position="40"/>
        <end position="62"/>
    </location>
</feature>
<dbReference type="InterPro" id="IPR002052">
    <property type="entry name" value="DNA_methylase_N6_adenine_CS"/>
</dbReference>
<gene>
    <name evidence="4" type="ORF">I316_06690</name>
</gene>
<dbReference type="GO" id="GO:0032259">
    <property type="term" value="P:methylation"/>
    <property type="evidence" value="ECO:0007669"/>
    <property type="project" value="InterPro"/>
</dbReference>
<dbReference type="STRING" id="1296120.A0A1B9GLB7"/>
<keyword evidence="5" id="KW-1185">Reference proteome</keyword>
<dbReference type="AlphaFoldDB" id="A0A1B9GLB7"/>
<feature type="region of interest" description="Disordered" evidence="1">
    <location>
        <begin position="272"/>
        <end position="321"/>
    </location>
</feature>
<proteinExistence type="predicted"/>
<dbReference type="InterPro" id="IPR007848">
    <property type="entry name" value="Small_mtfrase_dom"/>
</dbReference>
<reference evidence="5" key="2">
    <citation type="submission" date="2013-12" db="EMBL/GenBank/DDBJ databases">
        <title>Evolution of pathogenesis and genome organization in the Tremellales.</title>
        <authorList>
            <person name="Cuomo C."/>
            <person name="Litvintseva A."/>
            <person name="Heitman J."/>
            <person name="Chen Y."/>
            <person name="Sun S."/>
            <person name="Springer D."/>
            <person name="Dromer F."/>
            <person name="Young S."/>
            <person name="Zeng Q."/>
            <person name="Chapman S."/>
            <person name="Gujja S."/>
            <person name="Saif S."/>
            <person name="Birren B."/>
        </authorList>
    </citation>
    <scope>NUCLEOTIDE SEQUENCE [LARGE SCALE GENOMIC DNA]</scope>
    <source>
        <strain evidence="5">BCC8398</strain>
    </source>
</reference>
<evidence type="ECO:0000259" key="3">
    <source>
        <dbReference type="Pfam" id="PF17827"/>
    </source>
</evidence>
<evidence type="ECO:0000259" key="2">
    <source>
        <dbReference type="Pfam" id="PF05175"/>
    </source>
</evidence>
<dbReference type="SUPFAM" id="SSF53335">
    <property type="entry name" value="S-adenosyl-L-methionine-dependent methyltransferases"/>
    <property type="match status" value="1"/>
</dbReference>
<dbReference type="InterPro" id="IPR050320">
    <property type="entry name" value="N5-glutamine_MTase"/>
</dbReference>
<feature type="compositionally biased region" description="Low complexity" evidence="1">
    <location>
        <begin position="40"/>
        <end position="55"/>
    </location>
</feature>
<dbReference type="PANTHER" id="PTHR18895:SF74">
    <property type="entry name" value="MTRF1L RELEASE FACTOR GLUTAMINE METHYLTRANSFERASE"/>
    <property type="match status" value="1"/>
</dbReference>
<dbReference type="Pfam" id="PF05175">
    <property type="entry name" value="MTS"/>
    <property type="match status" value="1"/>
</dbReference>
<dbReference type="EMBL" id="KV700132">
    <property type="protein sequence ID" value="OCF31685.1"/>
    <property type="molecule type" value="Genomic_DNA"/>
</dbReference>
<dbReference type="Gene3D" id="3.40.50.150">
    <property type="entry name" value="Vaccinia Virus protein VP39"/>
    <property type="match status" value="1"/>
</dbReference>
<dbReference type="GO" id="GO:0003676">
    <property type="term" value="F:nucleic acid binding"/>
    <property type="evidence" value="ECO:0007669"/>
    <property type="project" value="InterPro"/>
</dbReference>